<dbReference type="Proteomes" id="UP001055105">
    <property type="component" value="Unassembled WGS sequence"/>
</dbReference>
<evidence type="ECO:0000313" key="1">
    <source>
        <dbReference type="EMBL" id="GKI19823.1"/>
    </source>
</evidence>
<protein>
    <submittedName>
        <fullName evidence="1">Uncharacterized protein</fullName>
    </submittedName>
</protein>
<reference evidence="1" key="1">
    <citation type="submission" date="2022-01" db="EMBL/GenBank/DDBJ databases">
        <title>Novel bile acid biosynthetic pathways are enriched in the microbiome of centenarians.</title>
        <authorList>
            <person name="Sato Y."/>
            <person name="Atarashi K."/>
            <person name="Plichta R.D."/>
            <person name="Arai Y."/>
            <person name="Sasajima S."/>
            <person name="Kearney M.S."/>
            <person name="Suda W."/>
            <person name="Takeshita K."/>
            <person name="Sasaki T."/>
            <person name="Okamoto S."/>
            <person name="Skelly N.A."/>
            <person name="Okamura Y."/>
            <person name="Vlamakis H."/>
            <person name="Li Y."/>
            <person name="Tanoue T."/>
            <person name="Takei H."/>
            <person name="Nittono H."/>
            <person name="Narushima S."/>
            <person name="Irie J."/>
            <person name="Itoh H."/>
            <person name="Moriya K."/>
            <person name="Sugiura Y."/>
            <person name="Suematsu M."/>
            <person name="Moritoki N."/>
            <person name="Shibata S."/>
            <person name="Littman R.D."/>
            <person name="Fischbach A.M."/>
            <person name="Uwamino Y."/>
            <person name="Inoue T."/>
            <person name="Honda A."/>
            <person name="Hattori M."/>
            <person name="Murai T."/>
            <person name="Xavier J.R."/>
            <person name="Hirose N."/>
            <person name="Honda K."/>
        </authorList>
    </citation>
    <scope>NUCLEOTIDE SEQUENCE</scope>
    <source>
        <strain evidence="1">CE91-St16</strain>
    </source>
</reference>
<gene>
    <name evidence="1" type="ORF">CE91St16_27310</name>
</gene>
<evidence type="ECO:0000313" key="2">
    <source>
        <dbReference type="Proteomes" id="UP001055105"/>
    </source>
</evidence>
<sequence>MEDSTHIDSTKISLYIQQLEFTVSNLEATITRMKKECFDPKKFYGTAITVDACARMHSVCTVTVREYVHAGLIPTHPDSTSRKILIFTIDALLLDFKQLKQKYKELKLSI</sequence>
<organism evidence="1 2">
    <name type="scientific">Alistipes finegoldii</name>
    <dbReference type="NCBI Taxonomy" id="214856"/>
    <lineage>
        <taxon>Bacteria</taxon>
        <taxon>Pseudomonadati</taxon>
        <taxon>Bacteroidota</taxon>
        <taxon>Bacteroidia</taxon>
        <taxon>Bacteroidales</taxon>
        <taxon>Rikenellaceae</taxon>
        <taxon>Alistipes</taxon>
    </lineage>
</organism>
<dbReference type="RefSeq" id="WP_039939818.1">
    <property type="nucleotide sequence ID" value="NZ_AP025581.1"/>
</dbReference>
<accession>A0AA37P4A5</accession>
<dbReference type="AlphaFoldDB" id="A0AA37P4A5"/>
<name>A0AA37P4A5_9BACT</name>
<dbReference type="GeneID" id="59808096"/>
<comment type="caution">
    <text evidence="1">The sequence shown here is derived from an EMBL/GenBank/DDBJ whole genome shotgun (WGS) entry which is preliminary data.</text>
</comment>
<proteinExistence type="predicted"/>
<dbReference type="EMBL" id="BQOL01000002">
    <property type="protein sequence ID" value="GKI19823.1"/>
    <property type="molecule type" value="Genomic_DNA"/>
</dbReference>